<dbReference type="Pfam" id="PF02591">
    <property type="entry name" value="Zn_ribbon_9"/>
    <property type="match status" value="1"/>
</dbReference>
<dbReference type="PANTHER" id="PTHR39082">
    <property type="entry name" value="PHOSPHOLIPASE C-BETA-2-RELATED"/>
    <property type="match status" value="1"/>
</dbReference>
<reference evidence="4 5" key="1">
    <citation type="journal article" date="2013" name="Genome Announc.">
        <title>Draft Genome Sequence of Desulfotignum phosphitoxidans DSM 13687 Strain FiPS-3.</title>
        <authorList>
            <person name="Poehlein A."/>
            <person name="Daniel R."/>
            <person name="Simeonova D.D."/>
        </authorList>
    </citation>
    <scope>NUCLEOTIDE SEQUENCE [LARGE SCALE GENOMIC DNA]</scope>
    <source>
        <strain evidence="4 5">DSM 13687</strain>
    </source>
</reference>
<feature type="domain" description="C4-type zinc ribbon" evidence="2">
    <location>
        <begin position="202"/>
        <end position="234"/>
    </location>
</feature>
<dbReference type="InterPro" id="IPR003743">
    <property type="entry name" value="Zf-RING_7"/>
</dbReference>
<dbReference type="EMBL" id="APJX01000005">
    <property type="protein sequence ID" value="EMS79250.1"/>
    <property type="molecule type" value="Genomic_DNA"/>
</dbReference>
<feature type="coiled-coil region" evidence="1">
    <location>
        <begin position="122"/>
        <end position="149"/>
    </location>
</feature>
<evidence type="ECO:0000256" key="1">
    <source>
        <dbReference type="SAM" id="Coils"/>
    </source>
</evidence>
<evidence type="ECO:0000259" key="2">
    <source>
        <dbReference type="Pfam" id="PF02591"/>
    </source>
</evidence>
<dbReference type="RefSeq" id="WP_006966342.1">
    <property type="nucleotide sequence ID" value="NZ_APJX01000005.1"/>
</dbReference>
<proteinExistence type="predicted"/>
<gene>
    <name evidence="4" type="ORF">Dpo_5c01750</name>
</gene>
<name>S0FX12_9BACT</name>
<keyword evidence="1" id="KW-0175">Coiled coil</keyword>
<feature type="coiled-coil region" evidence="1">
    <location>
        <begin position="15"/>
        <end position="77"/>
    </location>
</feature>
<comment type="caution">
    <text evidence="4">The sequence shown here is derived from an EMBL/GenBank/DDBJ whole genome shotgun (WGS) entry which is preliminary data.</text>
</comment>
<evidence type="ECO:0000313" key="5">
    <source>
        <dbReference type="Proteomes" id="UP000014216"/>
    </source>
</evidence>
<feature type="domain" description="CT398-like coiled coil hairpin" evidence="3">
    <location>
        <begin position="15"/>
        <end position="188"/>
    </location>
</feature>
<evidence type="ECO:0000313" key="4">
    <source>
        <dbReference type="EMBL" id="EMS79250.1"/>
    </source>
</evidence>
<organism evidence="4 5">
    <name type="scientific">Desulfotignum phosphitoxidans DSM 13687</name>
    <dbReference type="NCBI Taxonomy" id="1286635"/>
    <lineage>
        <taxon>Bacteria</taxon>
        <taxon>Pseudomonadati</taxon>
        <taxon>Thermodesulfobacteriota</taxon>
        <taxon>Desulfobacteria</taxon>
        <taxon>Desulfobacterales</taxon>
        <taxon>Desulfobacteraceae</taxon>
        <taxon>Desulfotignum</taxon>
    </lineage>
</organism>
<dbReference type="InterPro" id="IPR052376">
    <property type="entry name" value="Oxidative_Scav/Glycosyltrans"/>
</dbReference>
<dbReference type="InterPro" id="IPR056003">
    <property type="entry name" value="CT398_CC_hairpin"/>
</dbReference>
<accession>S0FX12</accession>
<dbReference type="AlphaFoldDB" id="S0FX12"/>
<dbReference type="Pfam" id="PF24481">
    <property type="entry name" value="CT398_CC"/>
    <property type="match status" value="1"/>
</dbReference>
<keyword evidence="5" id="KW-1185">Reference proteome</keyword>
<protein>
    <submittedName>
        <fullName evidence="4">Putative nucleic acid-binding Zn-ribbon protein</fullName>
    </submittedName>
</protein>
<sequence length="239" mass="27731">MNQTLKKEIDTLVQLQKIELEMNQLRQAVEKVENEKKDLAVRLTAFESALDAEKQALEQIQQQCTDLEKEIQVVNDRIIKSNETLRMVKTNKEYQVLLREVDDNKKRKNSLEDHVLTLYEQREAAEVQVNESQAQFLQLKEQVQAEQAKIDEQTLGDKERLSELEEQQQSIGKSLDPVLLTRFRRIAKMNQGQAVARVSNETCMGCFMNVPPQLCIEVQRGNQMISCPQCSRILYHIDE</sequence>
<dbReference type="Gene3D" id="1.10.287.1490">
    <property type="match status" value="1"/>
</dbReference>
<dbReference type="Proteomes" id="UP000014216">
    <property type="component" value="Unassembled WGS sequence"/>
</dbReference>
<dbReference type="SUPFAM" id="SSF57997">
    <property type="entry name" value="Tropomyosin"/>
    <property type="match status" value="1"/>
</dbReference>
<evidence type="ECO:0000259" key="3">
    <source>
        <dbReference type="Pfam" id="PF24481"/>
    </source>
</evidence>
<dbReference type="OrthoDB" id="9795058at2"/>
<dbReference type="PANTHER" id="PTHR39082:SF1">
    <property type="entry name" value="SCAVENGER RECEPTOR CLASS A MEMBER 3"/>
    <property type="match status" value="1"/>
</dbReference>